<name>A0A9Q0EC01_9TELE</name>
<comment type="caution">
    <text evidence="2">The sequence shown here is derived from an EMBL/GenBank/DDBJ whole genome shotgun (WGS) entry which is preliminary data.</text>
</comment>
<feature type="transmembrane region" description="Helical" evidence="1">
    <location>
        <begin position="150"/>
        <end position="172"/>
    </location>
</feature>
<protein>
    <submittedName>
        <fullName evidence="2">Uncharacterized protein</fullName>
    </submittedName>
</protein>
<keyword evidence="1" id="KW-0812">Transmembrane</keyword>
<gene>
    <name evidence="2" type="ORF">NHX12_030394</name>
</gene>
<feature type="transmembrane region" description="Helical" evidence="1">
    <location>
        <begin position="120"/>
        <end position="144"/>
    </location>
</feature>
<accession>A0A9Q0EC01</accession>
<dbReference type="Proteomes" id="UP001148018">
    <property type="component" value="Unassembled WGS sequence"/>
</dbReference>
<keyword evidence="1" id="KW-0472">Membrane</keyword>
<sequence>MCSSSGLRPGRALVWLCETREIELIGNCKNALRCLQQPLLLVKWGGCYSSEVGCCRRPQRANSSTVSHTSVTLTSYVTVIPVERERGSTLLYWAVLYSTLLGSSLLYWAGLYSILLGSTLLYWAVIYSTLLYSTLLYWAVLYSILLGSTLLYWTVLYSILLYSTLLGSSLLYSTRQYSTLLDSTLLYSTRQYSTLLY</sequence>
<dbReference type="EMBL" id="JANIIK010000046">
    <property type="protein sequence ID" value="KAJ3602645.1"/>
    <property type="molecule type" value="Genomic_DNA"/>
</dbReference>
<proteinExistence type="predicted"/>
<keyword evidence="3" id="KW-1185">Reference proteome</keyword>
<organism evidence="2 3">
    <name type="scientific">Muraenolepis orangiensis</name>
    <name type="common">Patagonian moray cod</name>
    <dbReference type="NCBI Taxonomy" id="630683"/>
    <lineage>
        <taxon>Eukaryota</taxon>
        <taxon>Metazoa</taxon>
        <taxon>Chordata</taxon>
        <taxon>Craniata</taxon>
        <taxon>Vertebrata</taxon>
        <taxon>Euteleostomi</taxon>
        <taxon>Actinopterygii</taxon>
        <taxon>Neopterygii</taxon>
        <taxon>Teleostei</taxon>
        <taxon>Neoteleostei</taxon>
        <taxon>Acanthomorphata</taxon>
        <taxon>Zeiogadaria</taxon>
        <taxon>Gadariae</taxon>
        <taxon>Gadiformes</taxon>
        <taxon>Muraenolepidoidei</taxon>
        <taxon>Muraenolepididae</taxon>
        <taxon>Muraenolepis</taxon>
    </lineage>
</organism>
<evidence type="ECO:0000313" key="2">
    <source>
        <dbReference type="EMBL" id="KAJ3602645.1"/>
    </source>
</evidence>
<reference evidence="2" key="1">
    <citation type="submission" date="2022-07" db="EMBL/GenBank/DDBJ databases">
        <title>Chromosome-level genome of Muraenolepis orangiensis.</title>
        <authorList>
            <person name="Kim J."/>
        </authorList>
    </citation>
    <scope>NUCLEOTIDE SEQUENCE</scope>
    <source>
        <strain evidence="2">KU_S4_2022</strain>
        <tissue evidence="2">Muscle</tissue>
    </source>
</reference>
<evidence type="ECO:0000256" key="1">
    <source>
        <dbReference type="SAM" id="Phobius"/>
    </source>
</evidence>
<keyword evidence="1" id="KW-1133">Transmembrane helix</keyword>
<dbReference type="AlphaFoldDB" id="A0A9Q0EC01"/>
<feature type="transmembrane region" description="Helical" evidence="1">
    <location>
        <begin position="90"/>
        <end position="108"/>
    </location>
</feature>
<evidence type="ECO:0000313" key="3">
    <source>
        <dbReference type="Proteomes" id="UP001148018"/>
    </source>
</evidence>